<dbReference type="GO" id="GO:0004601">
    <property type="term" value="F:peroxidase activity"/>
    <property type="evidence" value="ECO:0007669"/>
    <property type="project" value="UniProtKB-KW"/>
</dbReference>
<evidence type="ECO:0000256" key="6">
    <source>
        <dbReference type="PIRSR" id="PIRSR619791-2"/>
    </source>
</evidence>
<evidence type="ECO:0000256" key="2">
    <source>
        <dbReference type="ARBA" id="ARBA00022525"/>
    </source>
</evidence>
<evidence type="ECO:0000256" key="3">
    <source>
        <dbReference type="ARBA" id="ARBA00022559"/>
    </source>
</evidence>
<feature type="region of interest" description="Disordered" evidence="7">
    <location>
        <begin position="86"/>
        <end position="131"/>
    </location>
</feature>
<reference evidence="9 10" key="1">
    <citation type="submission" date="2023-03" db="EMBL/GenBank/DDBJ databases">
        <title>High-quality genome of Scylla paramamosain provides insights in environmental adaptation.</title>
        <authorList>
            <person name="Zhang L."/>
        </authorList>
    </citation>
    <scope>NUCLEOTIDE SEQUENCE [LARGE SCALE GENOMIC DNA]</scope>
    <source>
        <strain evidence="9">LZ_2023a</strain>
        <tissue evidence="9">Muscle</tissue>
    </source>
</reference>
<evidence type="ECO:0000256" key="5">
    <source>
        <dbReference type="ARBA" id="ARBA00023180"/>
    </source>
</evidence>
<dbReference type="PANTHER" id="PTHR11475">
    <property type="entry name" value="OXIDASE/PEROXIDASE"/>
    <property type="match status" value="1"/>
</dbReference>
<dbReference type="Gene3D" id="1.10.640.10">
    <property type="entry name" value="Haem peroxidase domain superfamily, animal type"/>
    <property type="match status" value="1"/>
</dbReference>
<protein>
    <submittedName>
        <fullName evidence="9">Uncharacterized protein</fullName>
    </submittedName>
</protein>
<dbReference type="GO" id="GO:0046872">
    <property type="term" value="F:metal ion binding"/>
    <property type="evidence" value="ECO:0007669"/>
    <property type="project" value="UniProtKB-KW"/>
</dbReference>
<keyword evidence="4 8" id="KW-0732">Signal</keyword>
<feature type="binding site" description="axial binding residue" evidence="6">
    <location>
        <position position="477"/>
    </location>
    <ligand>
        <name>heme b</name>
        <dbReference type="ChEBI" id="CHEBI:60344"/>
    </ligand>
    <ligandPart>
        <name>Fe</name>
        <dbReference type="ChEBI" id="CHEBI:18248"/>
    </ligandPart>
</feature>
<feature type="signal peptide" evidence="8">
    <location>
        <begin position="1"/>
        <end position="20"/>
    </location>
</feature>
<dbReference type="InterPro" id="IPR019791">
    <property type="entry name" value="Haem_peroxidase_animal"/>
</dbReference>
<feature type="chain" id="PRO_5043912020" evidence="8">
    <location>
        <begin position="21"/>
        <end position="776"/>
    </location>
</feature>
<evidence type="ECO:0000256" key="7">
    <source>
        <dbReference type="SAM" id="MobiDB-lite"/>
    </source>
</evidence>
<evidence type="ECO:0000313" key="9">
    <source>
        <dbReference type="EMBL" id="KAK8391872.1"/>
    </source>
</evidence>
<dbReference type="Proteomes" id="UP001487740">
    <property type="component" value="Unassembled WGS sequence"/>
</dbReference>
<accession>A0AAW0TVX9</accession>
<sequence>MRAALLFVVLAVSSRGLSLALHTSVVLEATQNAPPNTLYAHTHDNVFGYIHHAHATTATIHDHPPVKPASILEYPSVDYQGRVVQAPSQPSPLAGSQTHLGSDPSVSPYWADPDGRPPSQPPSVLPDDLLPNTPTCRDVPVACNASSNFRTITGRCNNLLNPHLGTSGQPMSRVLPPVFDSAWMRILSAGGGLLPNPRRVSLQVREVPPNPATSHNLLLMQLGQFVDHDLSVVPTLKGRTQGPERRCEDCDSWRDRHCAPIPIPSDDPHLQQHDIYNQRLCLPFVRSEAVGGHDSLGRPSIEQVSLNTAFLDLSTVYGSDHCRERELRLHSYGMLIEVRQFGDLGGFPVMKEGKAFEECRTEEDKCFFVGDARSNEHLSLTVMHVTFFREHNRLARQLGNLNPHWDDERIYQEARRVNIAQYQHIVYSQFLPELLGSIKTKDYRLQPETSGYYKEYDSSADPSILNEFSTAAFRVGHTMVTDDLLLLNSKYLPVASVPLVLTFHNTSMALLPDMCDQVLRGLMGTGLQAVDLHLVASLVDRLFEGSHIPGQDLFARNIARGREHGLPPYVKYREACGGPVTTTFDDLLSAMPRQAVHALSKAYAKVEDVDLFVGGLAEYPVSGGLVGPTFACLIGYQFFNLRRGDRFWYENVDAGFSSSQLRAIRSSSSLGRVLCDNLDEKNERVPASVFHRPAQRGNPLVPCNHLTPLDLAPWKEYHSKELVDCEYLGHTYAYGRPVHVSHCLSCRCHDGGLLRCQPHLSGCQHPEHDEHCRLVC</sequence>
<dbReference type="AlphaFoldDB" id="A0AAW0TVX9"/>
<keyword evidence="3" id="KW-0560">Oxidoreductase</keyword>
<keyword evidence="6" id="KW-0408">Iron</keyword>
<dbReference type="PRINTS" id="PR00457">
    <property type="entry name" value="ANPEROXIDASE"/>
</dbReference>
<keyword evidence="6" id="KW-0479">Metal-binding</keyword>
<keyword evidence="5" id="KW-0325">Glycoprotein</keyword>
<keyword evidence="10" id="KW-1185">Reference proteome</keyword>
<proteinExistence type="predicted"/>
<comment type="caution">
    <text evidence="9">The sequence shown here is derived from an EMBL/GenBank/DDBJ whole genome shotgun (WGS) entry which is preliminary data.</text>
</comment>
<evidence type="ECO:0000313" key="10">
    <source>
        <dbReference type="Proteomes" id="UP001487740"/>
    </source>
</evidence>
<dbReference type="FunFam" id="1.10.640.10:FF:000003">
    <property type="entry name" value="chorion peroxidase"/>
    <property type="match status" value="1"/>
</dbReference>
<dbReference type="InterPro" id="IPR010255">
    <property type="entry name" value="Haem_peroxidase_sf"/>
</dbReference>
<dbReference type="PANTHER" id="PTHR11475:SF4">
    <property type="entry name" value="CHORION PEROXIDASE"/>
    <property type="match status" value="1"/>
</dbReference>
<dbReference type="PROSITE" id="PS50292">
    <property type="entry name" value="PEROXIDASE_3"/>
    <property type="match status" value="1"/>
</dbReference>
<gene>
    <name evidence="9" type="ORF">O3P69_017472</name>
</gene>
<dbReference type="InterPro" id="IPR037120">
    <property type="entry name" value="Haem_peroxidase_sf_animal"/>
</dbReference>
<evidence type="ECO:0000256" key="4">
    <source>
        <dbReference type="ARBA" id="ARBA00022729"/>
    </source>
</evidence>
<dbReference type="GO" id="GO:0020037">
    <property type="term" value="F:heme binding"/>
    <property type="evidence" value="ECO:0007669"/>
    <property type="project" value="InterPro"/>
</dbReference>
<keyword evidence="6" id="KW-0349">Heme</keyword>
<keyword evidence="2" id="KW-0964">Secreted</keyword>
<dbReference type="Pfam" id="PF03098">
    <property type="entry name" value="An_peroxidase"/>
    <property type="match status" value="1"/>
</dbReference>
<dbReference type="CDD" id="cd09823">
    <property type="entry name" value="peroxinectin_like"/>
    <property type="match status" value="1"/>
</dbReference>
<evidence type="ECO:0000256" key="8">
    <source>
        <dbReference type="SAM" id="SignalP"/>
    </source>
</evidence>
<comment type="subcellular location">
    <subcellularLocation>
        <location evidence="1">Secreted</location>
    </subcellularLocation>
</comment>
<name>A0AAW0TVX9_SCYPA</name>
<dbReference type="GO" id="GO:0005576">
    <property type="term" value="C:extracellular region"/>
    <property type="evidence" value="ECO:0007669"/>
    <property type="project" value="UniProtKB-SubCell"/>
</dbReference>
<keyword evidence="3" id="KW-0575">Peroxidase</keyword>
<organism evidence="9 10">
    <name type="scientific">Scylla paramamosain</name>
    <name type="common">Mud crab</name>
    <dbReference type="NCBI Taxonomy" id="85552"/>
    <lineage>
        <taxon>Eukaryota</taxon>
        <taxon>Metazoa</taxon>
        <taxon>Ecdysozoa</taxon>
        <taxon>Arthropoda</taxon>
        <taxon>Crustacea</taxon>
        <taxon>Multicrustacea</taxon>
        <taxon>Malacostraca</taxon>
        <taxon>Eumalacostraca</taxon>
        <taxon>Eucarida</taxon>
        <taxon>Decapoda</taxon>
        <taxon>Pleocyemata</taxon>
        <taxon>Brachyura</taxon>
        <taxon>Eubrachyura</taxon>
        <taxon>Portunoidea</taxon>
        <taxon>Portunidae</taxon>
        <taxon>Portuninae</taxon>
        <taxon>Scylla</taxon>
    </lineage>
</organism>
<dbReference type="SUPFAM" id="SSF48113">
    <property type="entry name" value="Heme-dependent peroxidases"/>
    <property type="match status" value="1"/>
</dbReference>
<evidence type="ECO:0000256" key="1">
    <source>
        <dbReference type="ARBA" id="ARBA00004613"/>
    </source>
</evidence>
<dbReference type="EMBL" id="JARAKH010000023">
    <property type="protein sequence ID" value="KAK8391872.1"/>
    <property type="molecule type" value="Genomic_DNA"/>
</dbReference>
<dbReference type="GO" id="GO:0006979">
    <property type="term" value="P:response to oxidative stress"/>
    <property type="evidence" value="ECO:0007669"/>
    <property type="project" value="InterPro"/>
</dbReference>